<dbReference type="AlphaFoldDB" id="A0A9P7UKN7"/>
<organism evidence="3 4">
    <name type="scientific">Marasmius oreades</name>
    <name type="common">fairy-ring Marasmius</name>
    <dbReference type="NCBI Taxonomy" id="181124"/>
    <lineage>
        <taxon>Eukaryota</taxon>
        <taxon>Fungi</taxon>
        <taxon>Dikarya</taxon>
        <taxon>Basidiomycota</taxon>
        <taxon>Agaricomycotina</taxon>
        <taxon>Agaricomycetes</taxon>
        <taxon>Agaricomycetidae</taxon>
        <taxon>Agaricales</taxon>
        <taxon>Marasmiineae</taxon>
        <taxon>Marasmiaceae</taxon>
        <taxon>Marasmius</taxon>
    </lineage>
</organism>
<dbReference type="Proteomes" id="UP001049176">
    <property type="component" value="Chromosome 10"/>
</dbReference>
<keyword evidence="2" id="KW-0456">Lyase</keyword>
<protein>
    <recommendedName>
        <fullName evidence="5">Terpenoid synthase</fullName>
    </recommendedName>
</protein>
<evidence type="ECO:0000256" key="1">
    <source>
        <dbReference type="ARBA" id="ARBA00007946"/>
    </source>
</evidence>
<comment type="caution">
    <text evidence="3">The sequence shown here is derived from an EMBL/GenBank/DDBJ whole genome shotgun (WGS) entry which is preliminary data.</text>
</comment>
<dbReference type="InterPro" id="IPR008949">
    <property type="entry name" value="Isoprenoid_synthase_dom_sf"/>
</dbReference>
<name>A0A9P7UKN7_9AGAR</name>
<dbReference type="OrthoDB" id="2998174at2759"/>
<accession>A0A9P7UKN7</accession>
<evidence type="ECO:0000313" key="3">
    <source>
        <dbReference type="EMBL" id="KAG7086477.1"/>
    </source>
</evidence>
<evidence type="ECO:0000256" key="2">
    <source>
        <dbReference type="ARBA" id="ARBA00023239"/>
    </source>
</evidence>
<dbReference type="GO" id="GO:0016838">
    <property type="term" value="F:carbon-oxygen lyase activity, acting on phosphates"/>
    <property type="evidence" value="ECO:0007669"/>
    <property type="project" value="InterPro"/>
</dbReference>
<sequence>MSFSHSEKSFIKCMVQEVLEKCNIPLDKLPFDQDFYDQCKEILESKYHLPSSIGPYLFVGVTIAFTAYSHLPHSNRAHVAIFTTLVAALDDNSHKRMESFNDRFVKGLPQDDPILDALAKSLSEAHEYYGQIQCNLIVTSTLDFITSLMMDMDMKSLARSPSFAAYCRSISGIQVAYTMFMFPKDIEFTTYIHCLPHVSIYINYLNDVLSFYKEELRGEEENLASMLAKESMITKHEAIRRLADHVVEAERNISKGLAGNQSALDIWKSFKVGYVRFHTSCPRYKLEELFEVPLTSREIQKIG</sequence>
<reference evidence="3" key="1">
    <citation type="journal article" date="2021" name="Genome Biol. Evol.">
        <title>The assembled and annotated genome of the fairy-ring fungus Marasmius oreades.</title>
        <authorList>
            <person name="Hiltunen M."/>
            <person name="Ament-Velasquez S.L."/>
            <person name="Johannesson H."/>
        </authorList>
    </citation>
    <scope>NUCLEOTIDE SEQUENCE</scope>
    <source>
        <strain evidence="3">03SP1</strain>
    </source>
</reference>
<dbReference type="RefSeq" id="XP_043002948.1">
    <property type="nucleotide sequence ID" value="XM_043159348.1"/>
</dbReference>
<dbReference type="SFLD" id="SFLDG01021">
    <property type="entry name" value="Trichodiene_Synthase_Like"/>
    <property type="match status" value="1"/>
</dbReference>
<comment type="similarity">
    <text evidence="1">Belongs to the trichodiene synthase family.</text>
</comment>
<evidence type="ECO:0008006" key="5">
    <source>
        <dbReference type="Google" id="ProtNLM"/>
    </source>
</evidence>
<dbReference type="SFLD" id="SFLDS00005">
    <property type="entry name" value="Isoprenoid_Synthase_Type_I"/>
    <property type="match status" value="1"/>
</dbReference>
<keyword evidence="4" id="KW-1185">Reference proteome</keyword>
<dbReference type="EMBL" id="CM032190">
    <property type="protein sequence ID" value="KAG7086477.1"/>
    <property type="molecule type" value="Genomic_DNA"/>
</dbReference>
<dbReference type="InterPro" id="IPR024652">
    <property type="entry name" value="Trichodiene_synth"/>
</dbReference>
<evidence type="ECO:0000313" key="4">
    <source>
        <dbReference type="Proteomes" id="UP001049176"/>
    </source>
</evidence>
<dbReference type="Pfam" id="PF06330">
    <property type="entry name" value="TRI5"/>
    <property type="match status" value="1"/>
</dbReference>
<proteinExistence type="inferred from homology"/>
<gene>
    <name evidence="3" type="ORF">E1B28_002428</name>
</gene>
<dbReference type="GeneID" id="66071504"/>
<dbReference type="KEGG" id="more:E1B28_002428"/>
<dbReference type="Gene3D" id="1.10.600.10">
    <property type="entry name" value="Farnesyl Diphosphate Synthase"/>
    <property type="match status" value="1"/>
</dbReference>
<dbReference type="SUPFAM" id="SSF48576">
    <property type="entry name" value="Terpenoid synthases"/>
    <property type="match status" value="1"/>
</dbReference>